<reference evidence="2 3" key="1">
    <citation type="submission" date="2014-10" db="EMBL/GenBank/DDBJ databases">
        <title>Draft genome of the hookworm Ancylostoma caninum.</title>
        <authorList>
            <person name="Mitreva M."/>
        </authorList>
    </citation>
    <scope>NUCLEOTIDE SEQUENCE [LARGE SCALE GENOMIC DNA]</scope>
    <source>
        <strain evidence="2 3">Baltimore</strain>
    </source>
</reference>
<organism evidence="2 3">
    <name type="scientific">Ancylostoma caninum</name>
    <name type="common">Dog hookworm</name>
    <dbReference type="NCBI Taxonomy" id="29170"/>
    <lineage>
        <taxon>Eukaryota</taxon>
        <taxon>Metazoa</taxon>
        <taxon>Ecdysozoa</taxon>
        <taxon>Nematoda</taxon>
        <taxon>Chromadorea</taxon>
        <taxon>Rhabditida</taxon>
        <taxon>Rhabditina</taxon>
        <taxon>Rhabditomorpha</taxon>
        <taxon>Strongyloidea</taxon>
        <taxon>Ancylostomatidae</taxon>
        <taxon>Ancylostomatinae</taxon>
        <taxon>Ancylostoma</taxon>
    </lineage>
</organism>
<dbReference type="OrthoDB" id="5869636at2759"/>
<evidence type="ECO:0000313" key="3">
    <source>
        <dbReference type="Proteomes" id="UP000252519"/>
    </source>
</evidence>
<accession>A0A368FV74</accession>
<dbReference type="STRING" id="29170.A0A368FV74"/>
<dbReference type="AlphaFoldDB" id="A0A368FV74"/>
<proteinExistence type="predicted"/>
<keyword evidence="3" id="KW-1185">Reference proteome</keyword>
<dbReference type="EMBL" id="JOJR01000815">
    <property type="protein sequence ID" value="RCN34167.1"/>
    <property type="molecule type" value="Genomic_DNA"/>
</dbReference>
<sequence length="139" mass="15124">MSSTLLLVTIQYHPFRTSRSAILSSRKAEVRVVPGTGEAKENETNDESVFSDGDEPPASTENESPVKGNGVTANELTHVTEPAPSSSMPEAAPKGRPDFDFSIEYGYQTKALRCFVLHEVAFSLVYGHKDGTKPTSYDL</sequence>
<name>A0A368FV74_ANCCA</name>
<feature type="compositionally biased region" description="Low complexity" evidence="1">
    <location>
        <begin position="81"/>
        <end position="92"/>
    </location>
</feature>
<dbReference type="Proteomes" id="UP000252519">
    <property type="component" value="Unassembled WGS sequence"/>
</dbReference>
<evidence type="ECO:0000313" key="2">
    <source>
        <dbReference type="EMBL" id="RCN34167.1"/>
    </source>
</evidence>
<feature type="region of interest" description="Disordered" evidence="1">
    <location>
        <begin position="24"/>
        <end position="95"/>
    </location>
</feature>
<comment type="caution">
    <text evidence="2">The sequence shown here is derived from an EMBL/GenBank/DDBJ whole genome shotgun (WGS) entry which is preliminary data.</text>
</comment>
<protein>
    <submittedName>
        <fullName evidence="2">Uncharacterized protein</fullName>
    </submittedName>
</protein>
<evidence type="ECO:0000256" key="1">
    <source>
        <dbReference type="SAM" id="MobiDB-lite"/>
    </source>
</evidence>
<gene>
    <name evidence="2" type="ORF">ANCCAN_19987</name>
</gene>